<dbReference type="InterPro" id="IPR000794">
    <property type="entry name" value="Beta-ketoacyl_synthase"/>
</dbReference>
<dbReference type="PANTHER" id="PTHR11712:SF352">
    <property type="entry name" value="3-OXOACYL-[ACYL-CARRIER-PROTEIN] SYNTHASE"/>
    <property type="match status" value="1"/>
</dbReference>
<dbReference type="Proteomes" id="UP001530315">
    <property type="component" value="Unassembled WGS sequence"/>
</dbReference>
<dbReference type="EC" id="2.3.1.41" evidence="1"/>
<dbReference type="Gene3D" id="3.40.47.10">
    <property type="match status" value="1"/>
</dbReference>
<gene>
    <name evidence="3" type="ORF">ACHAW5_007670</name>
</gene>
<proteinExistence type="predicted"/>
<evidence type="ECO:0000313" key="3">
    <source>
        <dbReference type="EMBL" id="KAL3789323.1"/>
    </source>
</evidence>
<comment type="caution">
    <text evidence="3">The sequence shown here is derived from an EMBL/GenBank/DDBJ whole genome shotgun (WGS) entry which is preliminary data.</text>
</comment>
<dbReference type="InterPro" id="IPR016039">
    <property type="entry name" value="Thiolase-like"/>
</dbReference>
<evidence type="ECO:0000256" key="2">
    <source>
        <dbReference type="ARBA" id="ARBA00022679"/>
    </source>
</evidence>
<sequence>MKAMTTSYNDDLKKKSHRFDANQGRLIMGVGVGVIVLESLDSVLARGAKIYCKMVGYGGMWDAHHINTPAPVGQGLTTAMEMAIAQSSIADQLPYKDKFKTMAFKSVFREHATKKDGKFVVSSTKCVTGHMPGINYVTPDPDCDLYYVPNTKREMEVHAAMSMNLGFGGHNAVILFKKYSK</sequence>
<keyword evidence="4" id="KW-1185">Reference proteome</keyword>
<dbReference type="AlphaFoldDB" id="A0ABD3PMC6"/>
<dbReference type="SUPFAM" id="SSF53901">
    <property type="entry name" value="Thiolase-like"/>
    <property type="match status" value="1"/>
</dbReference>
<evidence type="ECO:0000256" key="1">
    <source>
        <dbReference type="ARBA" id="ARBA00013191"/>
    </source>
</evidence>
<reference evidence="3 4" key="1">
    <citation type="submission" date="2024-10" db="EMBL/GenBank/DDBJ databases">
        <title>Updated reference genomes for cyclostephanoid diatoms.</title>
        <authorList>
            <person name="Roberts W.R."/>
            <person name="Alverson A.J."/>
        </authorList>
    </citation>
    <scope>NUCLEOTIDE SEQUENCE [LARGE SCALE GENOMIC DNA]</scope>
    <source>
        <strain evidence="3 4">AJA276-08</strain>
    </source>
</reference>
<evidence type="ECO:0000313" key="4">
    <source>
        <dbReference type="Proteomes" id="UP001530315"/>
    </source>
</evidence>
<organism evidence="3 4">
    <name type="scientific">Stephanodiscus triporus</name>
    <dbReference type="NCBI Taxonomy" id="2934178"/>
    <lineage>
        <taxon>Eukaryota</taxon>
        <taxon>Sar</taxon>
        <taxon>Stramenopiles</taxon>
        <taxon>Ochrophyta</taxon>
        <taxon>Bacillariophyta</taxon>
        <taxon>Coscinodiscophyceae</taxon>
        <taxon>Thalassiosirophycidae</taxon>
        <taxon>Stephanodiscales</taxon>
        <taxon>Stephanodiscaceae</taxon>
        <taxon>Stephanodiscus</taxon>
    </lineage>
</organism>
<accession>A0ABD3PMC6</accession>
<name>A0ABD3PMC6_9STRA</name>
<keyword evidence="2" id="KW-0808">Transferase</keyword>
<dbReference type="EMBL" id="JALLAZ020000685">
    <property type="protein sequence ID" value="KAL3789323.1"/>
    <property type="molecule type" value="Genomic_DNA"/>
</dbReference>
<dbReference type="PANTHER" id="PTHR11712">
    <property type="entry name" value="POLYKETIDE SYNTHASE-RELATED"/>
    <property type="match status" value="1"/>
</dbReference>
<dbReference type="GO" id="GO:0004315">
    <property type="term" value="F:3-oxoacyl-[acyl-carrier-protein] synthase activity"/>
    <property type="evidence" value="ECO:0007669"/>
    <property type="project" value="UniProtKB-EC"/>
</dbReference>
<protein>
    <recommendedName>
        <fullName evidence="1">beta-ketoacyl-[acyl-carrier-protein] synthase I</fullName>
        <ecNumber evidence="1">2.3.1.41</ecNumber>
    </recommendedName>
</protein>